<evidence type="ECO:0000313" key="3">
    <source>
        <dbReference type="Proteomes" id="UP000015241"/>
    </source>
</evidence>
<evidence type="ECO:0000256" key="1">
    <source>
        <dbReference type="SAM" id="SignalP"/>
    </source>
</evidence>
<protein>
    <submittedName>
        <fullName evidence="2">Uncharacterized protein</fullName>
    </submittedName>
</protein>
<sequence>MITPAQITLALLALATEDAPSGVLKASKPNLSIFNNSTTARAVYDPTFDCGVDESEDLGQRTAMLFVKLSGGRYVLIFSRTASHLPHRVMRLSSWTTFASNNTVHMIAWTFIVHGVIHLYQAKLNNVQHFALLTDCFERNAADPYGDVDDDRSDEQDESEIAEISRRFRACLRYGKFDENLHPKVNGPSVAFSSSTILHLNDYMRASESQQKRQTQPLLRMTPSFELEKTGFNLPAEATESLEVGSMGRADTIFTREQAQQKRFERLHSGRSYTYGSRPDTGFGCKGQGKDRQEVVVESSWFHSETNDSHLPSWDGYGRSNSTDIPYERVFCVAQESFKQIRDEALVP</sequence>
<dbReference type="HOGENOM" id="CLU_797036_0_0_1"/>
<feature type="signal peptide" evidence="1">
    <location>
        <begin position="1"/>
        <end position="15"/>
    </location>
</feature>
<keyword evidence="1" id="KW-0732">Signal</keyword>
<accession>S8FET6</accession>
<gene>
    <name evidence="2" type="ORF">FOMPIDRAFT_1050094</name>
</gene>
<keyword evidence="3" id="KW-1185">Reference proteome</keyword>
<dbReference type="AlphaFoldDB" id="S8FET6"/>
<reference evidence="2 3" key="1">
    <citation type="journal article" date="2012" name="Science">
        <title>The Paleozoic origin of enzymatic lignin decomposition reconstructed from 31 fungal genomes.</title>
        <authorList>
            <person name="Floudas D."/>
            <person name="Binder M."/>
            <person name="Riley R."/>
            <person name="Barry K."/>
            <person name="Blanchette R.A."/>
            <person name="Henrissat B."/>
            <person name="Martinez A.T."/>
            <person name="Otillar R."/>
            <person name="Spatafora J.W."/>
            <person name="Yadav J.S."/>
            <person name="Aerts A."/>
            <person name="Benoit I."/>
            <person name="Boyd A."/>
            <person name="Carlson A."/>
            <person name="Copeland A."/>
            <person name="Coutinho P.M."/>
            <person name="de Vries R.P."/>
            <person name="Ferreira P."/>
            <person name="Findley K."/>
            <person name="Foster B."/>
            <person name="Gaskell J."/>
            <person name="Glotzer D."/>
            <person name="Gorecki P."/>
            <person name="Heitman J."/>
            <person name="Hesse C."/>
            <person name="Hori C."/>
            <person name="Igarashi K."/>
            <person name="Jurgens J.A."/>
            <person name="Kallen N."/>
            <person name="Kersten P."/>
            <person name="Kohler A."/>
            <person name="Kuees U."/>
            <person name="Kumar T.K.A."/>
            <person name="Kuo A."/>
            <person name="LaButti K."/>
            <person name="Larrondo L.F."/>
            <person name="Lindquist E."/>
            <person name="Ling A."/>
            <person name="Lombard V."/>
            <person name="Lucas S."/>
            <person name="Lundell T."/>
            <person name="Martin R."/>
            <person name="McLaughlin D.J."/>
            <person name="Morgenstern I."/>
            <person name="Morin E."/>
            <person name="Murat C."/>
            <person name="Nagy L.G."/>
            <person name="Nolan M."/>
            <person name="Ohm R.A."/>
            <person name="Patyshakuliyeva A."/>
            <person name="Rokas A."/>
            <person name="Ruiz-Duenas F.J."/>
            <person name="Sabat G."/>
            <person name="Salamov A."/>
            <person name="Samejima M."/>
            <person name="Schmutz J."/>
            <person name="Slot J.C."/>
            <person name="St John F."/>
            <person name="Stenlid J."/>
            <person name="Sun H."/>
            <person name="Sun S."/>
            <person name="Syed K."/>
            <person name="Tsang A."/>
            <person name="Wiebenga A."/>
            <person name="Young D."/>
            <person name="Pisabarro A."/>
            <person name="Eastwood D.C."/>
            <person name="Martin F."/>
            <person name="Cullen D."/>
            <person name="Grigoriev I.V."/>
            <person name="Hibbett D.S."/>
        </authorList>
    </citation>
    <scope>NUCLEOTIDE SEQUENCE</scope>
    <source>
        <strain evidence="3">FP-58527</strain>
    </source>
</reference>
<name>S8FET6_FOMSC</name>
<evidence type="ECO:0000313" key="2">
    <source>
        <dbReference type="EMBL" id="EPT00001.1"/>
    </source>
</evidence>
<dbReference type="InParanoid" id="S8FET6"/>
<organism evidence="2 3">
    <name type="scientific">Fomitopsis schrenkii</name>
    <name type="common">Brown rot fungus</name>
    <dbReference type="NCBI Taxonomy" id="2126942"/>
    <lineage>
        <taxon>Eukaryota</taxon>
        <taxon>Fungi</taxon>
        <taxon>Dikarya</taxon>
        <taxon>Basidiomycota</taxon>
        <taxon>Agaricomycotina</taxon>
        <taxon>Agaricomycetes</taxon>
        <taxon>Polyporales</taxon>
        <taxon>Fomitopsis</taxon>
    </lineage>
</organism>
<dbReference type="EMBL" id="KE504152">
    <property type="protein sequence ID" value="EPT00001.1"/>
    <property type="molecule type" value="Genomic_DNA"/>
</dbReference>
<dbReference type="Proteomes" id="UP000015241">
    <property type="component" value="Unassembled WGS sequence"/>
</dbReference>
<proteinExistence type="predicted"/>
<feature type="chain" id="PRO_5012859051" evidence="1">
    <location>
        <begin position="16"/>
        <end position="348"/>
    </location>
</feature>